<evidence type="ECO:0000313" key="4">
    <source>
        <dbReference type="Proteomes" id="UP000612808"/>
    </source>
</evidence>
<dbReference type="AlphaFoldDB" id="A0A8J3JH03"/>
<keyword evidence="4" id="KW-1185">Reference proteome</keyword>
<gene>
    <name evidence="3" type="ORF">Aru02nite_71160</name>
</gene>
<dbReference type="RefSeq" id="WP_203664904.1">
    <property type="nucleotide sequence ID" value="NZ_BAAAZM010000034.1"/>
</dbReference>
<evidence type="ECO:0000256" key="1">
    <source>
        <dbReference type="SAM" id="MobiDB-lite"/>
    </source>
</evidence>
<dbReference type="PROSITE" id="PS51257">
    <property type="entry name" value="PROKAR_LIPOPROTEIN"/>
    <property type="match status" value="1"/>
</dbReference>
<feature type="region of interest" description="Disordered" evidence="1">
    <location>
        <begin position="29"/>
        <end position="58"/>
    </location>
</feature>
<protein>
    <recommendedName>
        <fullName evidence="5">Mce-associated membrane protein</fullName>
    </recommendedName>
</protein>
<comment type="caution">
    <text evidence="3">The sequence shown here is derived from an EMBL/GenBank/DDBJ whole genome shotgun (WGS) entry which is preliminary data.</text>
</comment>
<reference evidence="3" key="1">
    <citation type="submission" date="2021-01" db="EMBL/GenBank/DDBJ databases">
        <title>Whole genome shotgun sequence of Actinocatenispora rupis NBRC 107355.</title>
        <authorList>
            <person name="Komaki H."/>
            <person name="Tamura T."/>
        </authorList>
    </citation>
    <scope>NUCLEOTIDE SEQUENCE</scope>
    <source>
        <strain evidence="3">NBRC 107355</strain>
    </source>
</reference>
<proteinExistence type="predicted"/>
<feature type="signal peptide" evidence="2">
    <location>
        <begin position="1"/>
        <end position="24"/>
    </location>
</feature>
<feature type="chain" id="PRO_5038362900" description="Mce-associated membrane protein" evidence="2">
    <location>
        <begin position="25"/>
        <end position="201"/>
    </location>
</feature>
<sequence length="201" mass="21201">MRTTALRWLVAGAAATLLLSGCGASTDKAQQAKSSATPSASARTDRASAPPTPKVKRGPLTVRMTPVKLSARQKEAADTVFQYWSRYGVAVSTRDVDGSGLALVLSARKATAGTTKVVDALKAKNEKYVGVLVLGIRSVGVGTDTATVDTCVDQSRSRLTDSNGQTVQEPEKQNILPIAHTLVKRNGTWLVDKIDQGGFTC</sequence>
<evidence type="ECO:0008006" key="5">
    <source>
        <dbReference type="Google" id="ProtNLM"/>
    </source>
</evidence>
<evidence type="ECO:0000256" key="2">
    <source>
        <dbReference type="SAM" id="SignalP"/>
    </source>
</evidence>
<feature type="compositionally biased region" description="Polar residues" evidence="1">
    <location>
        <begin position="29"/>
        <end position="42"/>
    </location>
</feature>
<dbReference type="EMBL" id="BOMB01000055">
    <property type="protein sequence ID" value="GID16227.1"/>
    <property type="molecule type" value="Genomic_DNA"/>
</dbReference>
<evidence type="ECO:0000313" key="3">
    <source>
        <dbReference type="EMBL" id="GID16227.1"/>
    </source>
</evidence>
<accession>A0A8J3JH03</accession>
<name>A0A8J3JH03_9ACTN</name>
<organism evidence="3 4">
    <name type="scientific">Actinocatenispora rupis</name>
    <dbReference type="NCBI Taxonomy" id="519421"/>
    <lineage>
        <taxon>Bacteria</taxon>
        <taxon>Bacillati</taxon>
        <taxon>Actinomycetota</taxon>
        <taxon>Actinomycetes</taxon>
        <taxon>Micromonosporales</taxon>
        <taxon>Micromonosporaceae</taxon>
        <taxon>Actinocatenispora</taxon>
    </lineage>
</organism>
<dbReference type="Proteomes" id="UP000612808">
    <property type="component" value="Unassembled WGS sequence"/>
</dbReference>
<keyword evidence="2" id="KW-0732">Signal</keyword>